<dbReference type="AlphaFoldDB" id="A0A7Y0HZL7"/>
<dbReference type="PROSITE" id="PS51257">
    <property type="entry name" value="PROKAR_LIPOPROTEIN"/>
    <property type="match status" value="1"/>
</dbReference>
<dbReference type="EMBL" id="JAAIIH010000013">
    <property type="protein sequence ID" value="NMN00954.1"/>
    <property type="molecule type" value="Genomic_DNA"/>
</dbReference>
<reference evidence="2 3" key="1">
    <citation type="submission" date="2020-02" db="EMBL/GenBank/DDBJ databases">
        <title>Characterization of phylogenetic diversity of novel bifidobacterial species isolated in Czech ZOOs.</title>
        <authorList>
            <person name="Lugli G.A."/>
            <person name="Vera N.B."/>
            <person name="Ventura M."/>
        </authorList>
    </citation>
    <scope>NUCLEOTIDE SEQUENCE [LARGE SCALE GENOMIC DNA]</scope>
    <source>
        <strain evidence="2 3">DSM 109958</strain>
    </source>
</reference>
<keyword evidence="3" id="KW-1185">Reference proteome</keyword>
<dbReference type="PANTHER" id="PTHR43649">
    <property type="entry name" value="ARABINOSE-BINDING PROTEIN-RELATED"/>
    <property type="match status" value="1"/>
</dbReference>
<dbReference type="Pfam" id="PF13416">
    <property type="entry name" value="SBP_bac_8"/>
    <property type="match status" value="1"/>
</dbReference>
<keyword evidence="1" id="KW-0732">Signal</keyword>
<accession>A0A7Y0HZL7</accession>
<dbReference type="SUPFAM" id="SSF53850">
    <property type="entry name" value="Periplasmic binding protein-like II"/>
    <property type="match status" value="1"/>
</dbReference>
<evidence type="ECO:0000313" key="2">
    <source>
        <dbReference type="EMBL" id="NMN00954.1"/>
    </source>
</evidence>
<dbReference type="InterPro" id="IPR006059">
    <property type="entry name" value="SBP"/>
</dbReference>
<proteinExistence type="predicted"/>
<name>A0A7Y0HZL7_9BIFI</name>
<organism evidence="2 3">
    <name type="scientific">Bifidobacterium moraviense</name>
    <dbReference type="NCBI Taxonomy" id="2675323"/>
    <lineage>
        <taxon>Bacteria</taxon>
        <taxon>Bacillati</taxon>
        <taxon>Actinomycetota</taxon>
        <taxon>Actinomycetes</taxon>
        <taxon>Bifidobacteriales</taxon>
        <taxon>Bifidobacteriaceae</taxon>
        <taxon>Bifidobacterium</taxon>
    </lineage>
</organism>
<dbReference type="RefSeq" id="WP_169276039.1">
    <property type="nucleotide sequence ID" value="NZ_JAAIIH010000013.1"/>
</dbReference>
<sequence>MLKQHLRKAMAVAAAAAAVFGMGACGGGSASGDANHLVITWWGNQQRNDRTNKINEMFEQQNEGVTVDGQFSEMSDYFQKLSTSAAGGHLPDVMQTGLGYLDQYEQNGLLLDLKPYIDDGTIDVSDVDPNIIESVTRDDGAVYAITNAMAAPALIYNKTLLDSAGITVPERPTVAQFLDICRQVYAKTGVKTNFRYYEYGELLEYFVKKDGTKLYDVKNNKLGVDSPEQLEQYFDVYETGIKEGWHVAPEVFTDIKAGSVEQDPLVYGSDPSRRSWCTFKYTSQFGAYQTQANNNGDTLGLATWPSDNVKNSNYVYPSQFWTVAKTSKNPKLAAQWINFYTNNVEANKVLLTDRGIPISSKVATAIESDLSDSDKEAVDFINNVVKPESSPNSLQTPAAATDVNTKVLLPIEESLLYGKIDAKTAAQQYFDQANEYLAKGAK</sequence>
<evidence type="ECO:0000313" key="3">
    <source>
        <dbReference type="Proteomes" id="UP000588277"/>
    </source>
</evidence>
<feature type="signal peptide" evidence="1">
    <location>
        <begin position="1"/>
        <end position="24"/>
    </location>
</feature>
<dbReference type="Proteomes" id="UP000588277">
    <property type="component" value="Unassembled WGS sequence"/>
</dbReference>
<protein>
    <submittedName>
        <fullName evidence="2">ABC transporter, extracellular substrate binding protein</fullName>
    </submittedName>
</protein>
<gene>
    <name evidence="2" type="ORF">G1C96_1536</name>
</gene>
<evidence type="ECO:0000256" key="1">
    <source>
        <dbReference type="SAM" id="SignalP"/>
    </source>
</evidence>
<dbReference type="Gene3D" id="3.40.190.10">
    <property type="entry name" value="Periplasmic binding protein-like II"/>
    <property type="match status" value="2"/>
</dbReference>
<dbReference type="InterPro" id="IPR050490">
    <property type="entry name" value="Bact_solute-bd_prot1"/>
</dbReference>
<feature type="chain" id="PRO_5038447809" evidence="1">
    <location>
        <begin position="25"/>
        <end position="442"/>
    </location>
</feature>
<dbReference type="PANTHER" id="PTHR43649:SF11">
    <property type="entry name" value="ABC TRANSPORTER SUBSTRATE-BINDING PROTEIN YESO-RELATED"/>
    <property type="match status" value="1"/>
</dbReference>
<comment type="caution">
    <text evidence="2">The sequence shown here is derived from an EMBL/GenBank/DDBJ whole genome shotgun (WGS) entry which is preliminary data.</text>
</comment>